<proteinExistence type="predicted"/>
<protein>
    <recommendedName>
        <fullName evidence="3">MULE transposase domain-containing protein</fullName>
    </recommendedName>
</protein>
<name>A0A922M8M4_SPOEX</name>
<dbReference type="AlphaFoldDB" id="A0A922M8M4"/>
<sequence>MGSDAQATNIVPIFYVLLVNKEKSTYEVMFKKIKAVPDFSPMKFTVDFELATMLAIKRKAKSLGLLAHEETTLYVKLCTCLAFLPKEDIEDGWLSVMENRLRRNDSPICKRKKSSIINDRLIAKLTDKYEKKQITIMEFLEQIPTNPSMHYFVLCLNEAPVPGQTGFTQ</sequence>
<organism evidence="1 2">
    <name type="scientific">Spodoptera exigua</name>
    <name type="common">Beet armyworm</name>
    <name type="synonym">Noctua fulgens</name>
    <dbReference type="NCBI Taxonomy" id="7107"/>
    <lineage>
        <taxon>Eukaryota</taxon>
        <taxon>Metazoa</taxon>
        <taxon>Ecdysozoa</taxon>
        <taxon>Arthropoda</taxon>
        <taxon>Hexapoda</taxon>
        <taxon>Insecta</taxon>
        <taxon>Pterygota</taxon>
        <taxon>Neoptera</taxon>
        <taxon>Endopterygota</taxon>
        <taxon>Lepidoptera</taxon>
        <taxon>Glossata</taxon>
        <taxon>Ditrysia</taxon>
        <taxon>Noctuoidea</taxon>
        <taxon>Noctuidae</taxon>
        <taxon>Amphipyrinae</taxon>
        <taxon>Spodoptera</taxon>
    </lineage>
</organism>
<comment type="caution">
    <text evidence="1">The sequence shown here is derived from an EMBL/GenBank/DDBJ whole genome shotgun (WGS) entry which is preliminary data.</text>
</comment>
<gene>
    <name evidence="1" type="ORF">HF086_005364</name>
</gene>
<dbReference type="EMBL" id="JACEFF010000735">
    <property type="protein sequence ID" value="KAH9632033.1"/>
    <property type="molecule type" value="Genomic_DNA"/>
</dbReference>
<reference evidence="1" key="1">
    <citation type="journal article" date="2021" name="G3 (Bethesda)">
        <title>Genome and transcriptome analysis of the beet armyworm Spodoptera exigua reveals targets for pest control. .</title>
        <authorList>
            <person name="Simon S."/>
            <person name="Breeschoten T."/>
            <person name="Jansen H.J."/>
            <person name="Dirks R.P."/>
            <person name="Schranz M.E."/>
            <person name="Ros V.I.D."/>
        </authorList>
    </citation>
    <scope>NUCLEOTIDE SEQUENCE</scope>
    <source>
        <strain evidence="1">TB_SE_WUR_2020</strain>
    </source>
</reference>
<evidence type="ECO:0000313" key="1">
    <source>
        <dbReference type="EMBL" id="KAH9632033.1"/>
    </source>
</evidence>
<evidence type="ECO:0008006" key="3">
    <source>
        <dbReference type="Google" id="ProtNLM"/>
    </source>
</evidence>
<dbReference type="Proteomes" id="UP000814243">
    <property type="component" value="Unassembled WGS sequence"/>
</dbReference>
<accession>A0A922M8M4</accession>
<evidence type="ECO:0000313" key="2">
    <source>
        <dbReference type="Proteomes" id="UP000814243"/>
    </source>
</evidence>